<dbReference type="RefSeq" id="XP_013345715.1">
    <property type="nucleotide sequence ID" value="XM_013490261.1"/>
</dbReference>
<dbReference type="OrthoDB" id="3873434at2759"/>
<gene>
    <name evidence="2" type="ORF">AUEXF2481DRAFT_3304</name>
</gene>
<evidence type="ECO:0000256" key="1">
    <source>
        <dbReference type="SAM" id="MobiDB-lite"/>
    </source>
</evidence>
<proteinExistence type="predicted"/>
<evidence type="ECO:0000313" key="2">
    <source>
        <dbReference type="EMBL" id="KEQ97498.1"/>
    </source>
</evidence>
<dbReference type="InParanoid" id="A0A074YI54"/>
<dbReference type="GeneID" id="25364775"/>
<dbReference type="AlphaFoldDB" id="A0A074YI54"/>
<organism evidence="2 3">
    <name type="scientific">Aureobasidium subglaciale (strain EXF-2481)</name>
    <name type="common">Aureobasidium pullulans var. subglaciale</name>
    <dbReference type="NCBI Taxonomy" id="1043005"/>
    <lineage>
        <taxon>Eukaryota</taxon>
        <taxon>Fungi</taxon>
        <taxon>Dikarya</taxon>
        <taxon>Ascomycota</taxon>
        <taxon>Pezizomycotina</taxon>
        <taxon>Dothideomycetes</taxon>
        <taxon>Dothideomycetidae</taxon>
        <taxon>Dothideales</taxon>
        <taxon>Saccotheciaceae</taxon>
        <taxon>Aureobasidium</taxon>
    </lineage>
</organism>
<dbReference type="EMBL" id="KL584754">
    <property type="protein sequence ID" value="KEQ97498.1"/>
    <property type="molecule type" value="Genomic_DNA"/>
</dbReference>
<reference evidence="2 3" key="1">
    <citation type="journal article" date="2014" name="BMC Genomics">
        <title>Genome sequencing of four Aureobasidium pullulans varieties: biotechnological potential, stress tolerance, and description of new species.</title>
        <authorList>
            <person name="Gostin Ar C."/>
            <person name="Ohm R.A."/>
            <person name="Kogej T."/>
            <person name="Sonjak S."/>
            <person name="Turk M."/>
            <person name="Zajc J."/>
            <person name="Zalar P."/>
            <person name="Grube M."/>
            <person name="Sun H."/>
            <person name="Han J."/>
            <person name="Sharma A."/>
            <person name="Chiniquy J."/>
            <person name="Ngan C.Y."/>
            <person name="Lipzen A."/>
            <person name="Barry K."/>
            <person name="Grigoriev I.V."/>
            <person name="Gunde-Cimerman N."/>
        </authorList>
    </citation>
    <scope>NUCLEOTIDE SEQUENCE [LARGE SCALE GENOMIC DNA]</scope>
    <source>
        <strain evidence="2 3">EXF-2481</strain>
    </source>
</reference>
<feature type="region of interest" description="Disordered" evidence="1">
    <location>
        <begin position="84"/>
        <end position="111"/>
    </location>
</feature>
<sequence>MHSFTDNSHLPAHIRAYDYLIIRANNFLVAEDPKSAQRVARLLLRSPDISIEHQKICHRILALGPDNVVFHTAKAINLSHHDSGDPVMITVTPPTPPPKESPRRTPVKKDDAWLLKPPAATPTKRRKRVRFAQGGALEQVQILNCKFECER</sequence>
<keyword evidence="3" id="KW-1185">Reference proteome</keyword>
<name>A0A074YI54_AURSE</name>
<dbReference type="HOGENOM" id="CLU_1731089_0_0_1"/>
<protein>
    <submittedName>
        <fullName evidence="2">Uncharacterized protein</fullName>
    </submittedName>
</protein>
<feature type="compositionally biased region" description="Basic and acidic residues" evidence="1">
    <location>
        <begin position="100"/>
        <end position="111"/>
    </location>
</feature>
<accession>A0A074YI54</accession>
<dbReference type="Proteomes" id="UP000030641">
    <property type="component" value="Unassembled WGS sequence"/>
</dbReference>
<evidence type="ECO:0000313" key="3">
    <source>
        <dbReference type="Proteomes" id="UP000030641"/>
    </source>
</evidence>